<sequence length="307" mass="33151">MTSIYATCDDIPGNSPWKRRSERLLPAGGLPYTIFRPGWCDHTGPTRRHLVLEQGGTVDGGIAPSRNRRMTASELAAGEPKPSTLGRRTLLRGVLLGGVTVMTGIQIAGCSTSSPSGAARESAKRPASAASAGKRVLLAYFSRPGENYSYGGRTKLKIGNTEVLAGMISDRIECDVHRIEAVDPYPDDYDETVARNVREQNAEARPAIANLPSSMERYDTVLLGNPIWNVRAPMIMTTFAETFDFRGKTVFPFTTYAMSGLGTTERDYRASCPGATIGEGLAVRGEEVRDAGADVQSWLRHIGVLPG</sequence>
<evidence type="ECO:0000256" key="1">
    <source>
        <dbReference type="SAM" id="MobiDB-lite"/>
    </source>
</evidence>
<feature type="region of interest" description="Disordered" evidence="1">
    <location>
        <begin position="56"/>
        <end position="83"/>
    </location>
</feature>
<dbReference type="PANTHER" id="PTHR39201:SF1">
    <property type="entry name" value="FLAVODOXIN-LIKE DOMAIN-CONTAINING PROTEIN"/>
    <property type="match status" value="1"/>
</dbReference>
<dbReference type="Pfam" id="PF12682">
    <property type="entry name" value="Flavodoxin_4"/>
    <property type="match status" value="1"/>
</dbReference>
<feature type="domain" description="Flavodoxin-like" evidence="2">
    <location>
        <begin position="159"/>
        <end position="299"/>
    </location>
</feature>
<proteinExistence type="predicted"/>
<dbReference type="Gene3D" id="3.40.50.360">
    <property type="match status" value="1"/>
</dbReference>
<evidence type="ECO:0000259" key="2">
    <source>
        <dbReference type="Pfam" id="PF12682"/>
    </source>
</evidence>
<dbReference type="SUPFAM" id="SSF52218">
    <property type="entry name" value="Flavoproteins"/>
    <property type="match status" value="1"/>
</dbReference>
<dbReference type="EMBL" id="CP163440">
    <property type="protein sequence ID" value="XDQ68119.1"/>
    <property type="molecule type" value="Genomic_DNA"/>
</dbReference>
<gene>
    <name evidence="3" type="ORF">AB5J50_48775</name>
</gene>
<dbReference type="InterPro" id="IPR029039">
    <property type="entry name" value="Flavoprotein-like_sf"/>
</dbReference>
<reference evidence="3" key="1">
    <citation type="submission" date="2024-07" db="EMBL/GenBank/DDBJ databases">
        <authorList>
            <person name="Yu S.T."/>
        </authorList>
    </citation>
    <scope>NUCLEOTIDE SEQUENCE</scope>
    <source>
        <strain evidence="3">R35</strain>
    </source>
</reference>
<protein>
    <submittedName>
        <fullName evidence="3">Flavodoxin</fullName>
    </submittedName>
</protein>
<evidence type="ECO:0000313" key="3">
    <source>
        <dbReference type="EMBL" id="XDQ68119.1"/>
    </source>
</evidence>
<dbReference type="AlphaFoldDB" id="A0AB39SS07"/>
<accession>A0AB39SS07</accession>
<dbReference type="InterPro" id="IPR008254">
    <property type="entry name" value="Flavodoxin/NO_synth"/>
</dbReference>
<dbReference type="GO" id="GO:0010181">
    <property type="term" value="F:FMN binding"/>
    <property type="evidence" value="ECO:0007669"/>
    <property type="project" value="InterPro"/>
</dbReference>
<name>A0AB39SS07_9ACTN</name>
<dbReference type="RefSeq" id="WP_369264952.1">
    <property type="nucleotide sequence ID" value="NZ_CP163440.1"/>
</dbReference>
<organism evidence="3">
    <name type="scientific">Streptomyces sp. R35</name>
    <dbReference type="NCBI Taxonomy" id="3238630"/>
    <lineage>
        <taxon>Bacteria</taxon>
        <taxon>Bacillati</taxon>
        <taxon>Actinomycetota</taxon>
        <taxon>Actinomycetes</taxon>
        <taxon>Kitasatosporales</taxon>
        <taxon>Streptomycetaceae</taxon>
        <taxon>Streptomyces</taxon>
    </lineage>
</organism>
<dbReference type="PANTHER" id="PTHR39201">
    <property type="entry name" value="EXPORTED PROTEIN-RELATED"/>
    <property type="match status" value="1"/>
</dbReference>